<sequence>MLLEAIYHRPKQNWCYAYNGNTIHIRIRTKRNDITSIDAITGDKYAWDRTLTYVPMSILSSDELFDYWECEVVPPYRRLRYGFLLHKGDQKLWMTEFAFLNEQPSDPNRLFEFPYINMIDVFKTPDWVKDAVFYQIFPERFANGDSSIDPSGTLPWGGTPQSDNFFGGDIQGVIDHIDHLSNLGINALYFTPLFTATTNHKYDTEDYLQIDSQFGDITLLKKLVALCHGHGIRVIMDAVFNHSGRTFAPFVDVQKNGESSRYKDWFHISKFPIRVEEGIPTYETFAFEPLMPKLNTENPEVKAYLLHVAEYWIKEVDIDGWRLDVANEVDHQFWREFRQVIKKAKPDAYILGEIWHDSSNWLQGDQFDAVMNYPFTNATLDFFIEGSTDAEQFSQAIGKQVALYPRQANEVAFNLLDSHDTARLITLCKDDKRKMKLAVLFLFTYTGTPCIYYGDEIGITGAHDPDCRKCMEWAPEKQDHDLFTFYQELIKLRLDHSALRTGTLTFLSAQAGSTTLAYSREDEKDKFIILMNNDSKQQSIELSLAETQLEHIHTGKAYNIKNGTLNVELSPFTSMIYKVIKE</sequence>
<dbReference type="Pfam" id="PF16657">
    <property type="entry name" value="Malt_amylase_C"/>
    <property type="match status" value="1"/>
</dbReference>
<dbReference type="Pfam" id="PF00128">
    <property type="entry name" value="Alpha-amylase"/>
    <property type="match status" value="1"/>
</dbReference>
<evidence type="ECO:0000256" key="3">
    <source>
        <dbReference type="ARBA" id="ARBA00023295"/>
    </source>
</evidence>
<dbReference type="InterPro" id="IPR006047">
    <property type="entry name" value="GH13_cat_dom"/>
</dbReference>
<dbReference type="InterPro" id="IPR017853">
    <property type="entry name" value="GH"/>
</dbReference>
<comment type="similarity">
    <text evidence="1">Belongs to the glycosyl hydrolase 13 family.</text>
</comment>
<feature type="domain" description="Glycosyl hydrolase family 13 catalytic" evidence="4">
    <location>
        <begin position="135"/>
        <end position="493"/>
    </location>
</feature>
<dbReference type="InterPro" id="IPR032091">
    <property type="entry name" value="Malt_amylase-like_C"/>
</dbReference>
<keyword evidence="3 5" id="KW-0326">Glycosidase</keyword>
<dbReference type="InterPro" id="IPR004185">
    <property type="entry name" value="Glyco_hydro_13_lg-like_dom"/>
</dbReference>
<keyword evidence="6" id="KW-1185">Reference proteome</keyword>
<protein>
    <submittedName>
        <fullName evidence="5">Alpha-glycosidase</fullName>
    </submittedName>
</protein>
<evidence type="ECO:0000259" key="4">
    <source>
        <dbReference type="SMART" id="SM00642"/>
    </source>
</evidence>
<dbReference type="InterPro" id="IPR045857">
    <property type="entry name" value="O16G_dom_2"/>
</dbReference>
<keyword evidence="2" id="KW-0378">Hydrolase</keyword>
<dbReference type="CDD" id="cd11338">
    <property type="entry name" value="AmyAc_CMD"/>
    <property type="match status" value="1"/>
</dbReference>
<dbReference type="RefSeq" id="WP_068649882.1">
    <property type="nucleotide sequence ID" value="NZ_CP043611.1"/>
</dbReference>
<dbReference type="Proteomes" id="UP000077355">
    <property type="component" value="Unassembled WGS sequence"/>
</dbReference>
<dbReference type="PANTHER" id="PTHR10357:SF210">
    <property type="entry name" value="MALTODEXTRIN GLUCOSIDASE"/>
    <property type="match status" value="1"/>
</dbReference>
<dbReference type="GO" id="GO:0005975">
    <property type="term" value="P:carbohydrate metabolic process"/>
    <property type="evidence" value="ECO:0007669"/>
    <property type="project" value="InterPro"/>
</dbReference>
<gene>
    <name evidence="5" type="ORF">PBAT_12130</name>
</gene>
<organism evidence="5 6">
    <name type="scientific">Paenibacillus antarcticus</name>
    <dbReference type="NCBI Taxonomy" id="253703"/>
    <lineage>
        <taxon>Bacteria</taxon>
        <taxon>Bacillati</taxon>
        <taxon>Bacillota</taxon>
        <taxon>Bacilli</taxon>
        <taxon>Bacillales</taxon>
        <taxon>Paenibacillaceae</taxon>
        <taxon>Paenibacillus</taxon>
    </lineage>
</organism>
<dbReference type="AlphaFoldDB" id="A0A168NCU6"/>
<dbReference type="Gene3D" id="2.60.40.1180">
    <property type="entry name" value="Golgi alpha-mannosidase II"/>
    <property type="match status" value="1"/>
</dbReference>
<dbReference type="Gene3D" id="3.20.20.80">
    <property type="entry name" value="Glycosidases"/>
    <property type="match status" value="1"/>
</dbReference>
<dbReference type="Gene3D" id="3.90.400.10">
    <property type="entry name" value="Oligo-1,6-glucosidase, Domain 2"/>
    <property type="match status" value="1"/>
</dbReference>
<accession>A0A168NCU6</accession>
<dbReference type="Gene3D" id="2.60.40.10">
    <property type="entry name" value="Immunoglobulins"/>
    <property type="match status" value="1"/>
</dbReference>
<evidence type="ECO:0000313" key="5">
    <source>
        <dbReference type="EMBL" id="OAB45657.1"/>
    </source>
</evidence>
<dbReference type="SUPFAM" id="SSF51445">
    <property type="entry name" value="(Trans)glycosidases"/>
    <property type="match status" value="1"/>
</dbReference>
<reference evidence="5 6" key="1">
    <citation type="submission" date="2016-03" db="EMBL/GenBank/DDBJ databases">
        <title>Draft genome sequence of Paenibacillus antarcticus CECT 5836.</title>
        <authorList>
            <person name="Shin S.-K."/>
            <person name="Yi H."/>
        </authorList>
    </citation>
    <scope>NUCLEOTIDE SEQUENCE [LARGE SCALE GENOMIC DNA]</scope>
    <source>
        <strain evidence="5 6">CECT 5836</strain>
    </source>
</reference>
<dbReference type="CDD" id="cd02857">
    <property type="entry name" value="E_set_CDase_PDE_N"/>
    <property type="match status" value="1"/>
</dbReference>
<dbReference type="Pfam" id="PF02903">
    <property type="entry name" value="Alpha-amylase_N"/>
    <property type="match status" value="1"/>
</dbReference>
<comment type="caution">
    <text evidence="5">The sequence shown here is derived from an EMBL/GenBank/DDBJ whole genome shotgun (WGS) entry which is preliminary data.</text>
</comment>
<name>A0A168NCU6_9BACL</name>
<evidence type="ECO:0000313" key="6">
    <source>
        <dbReference type="Proteomes" id="UP000077355"/>
    </source>
</evidence>
<dbReference type="PANTHER" id="PTHR10357">
    <property type="entry name" value="ALPHA-AMYLASE FAMILY MEMBER"/>
    <property type="match status" value="1"/>
</dbReference>
<dbReference type="EMBL" id="LVJI01000016">
    <property type="protein sequence ID" value="OAB45657.1"/>
    <property type="molecule type" value="Genomic_DNA"/>
</dbReference>
<evidence type="ECO:0000256" key="2">
    <source>
        <dbReference type="ARBA" id="ARBA00022801"/>
    </source>
</evidence>
<dbReference type="SUPFAM" id="SSF51011">
    <property type="entry name" value="Glycosyl hydrolase domain"/>
    <property type="match status" value="1"/>
</dbReference>
<proteinExistence type="inferred from homology"/>
<dbReference type="GO" id="GO:0004553">
    <property type="term" value="F:hydrolase activity, hydrolyzing O-glycosyl compounds"/>
    <property type="evidence" value="ECO:0007669"/>
    <property type="project" value="InterPro"/>
</dbReference>
<dbReference type="InterPro" id="IPR013780">
    <property type="entry name" value="Glyco_hydro_b"/>
</dbReference>
<dbReference type="OrthoDB" id="9805159at2"/>
<dbReference type="InterPro" id="IPR013783">
    <property type="entry name" value="Ig-like_fold"/>
</dbReference>
<evidence type="ECO:0000256" key="1">
    <source>
        <dbReference type="ARBA" id="ARBA00008061"/>
    </source>
</evidence>
<dbReference type="SMART" id="SM00642">
    <property type="entry name" value="Aamy"/>
    <property type="match status" value="1"/>
</dbReference>